<evidence type="ECO:0000313" key="4">
    <source>
        <dbReference type="Proteomes" id="UP000030693"/>
    </source>
</evidence>
<keyword evidence="4" id="KW-1185">Reference proteome</keyword>
<dbReference type="RefSeq" id="XP_009492497.1">
    <property type="nucleotide sequence ID" value="XM_009494222.1"/>
</dbReference>
<dbReference type="Pfam" id="PF00535">
    <property type="entry name" value="Glycos_transf_2"/>
    <property type="match status" value="1"/>
</dbReference>
<accession>A0A058ZFR8</accession>
<protein>
    <recommendedName>
        <fullName evidence="2">Glycosyltransferase 2-like domain-containing protein</fullName>
    </recommendedName>
</protein>
<feature type="region of interest" description="Disordered" evidence="1">
    <location>
        <begin position="40"/>
        <end position="66"/>
    </location>
</feature>
<feature type="domain" description="Glycosyltransferase 2-like" evidence="2">
    <location>
        <begin position="86"/>
        <end position="215"/>
    </location>
</feature>
<dbReference type="eggNOG" id="KOG2977">
    <property type="taxonomic scope" value="Eukaryota"/>
</dbReference>
<feature type="region of interest" description="Disordered" evidence="1">
    <location>
        <begin position="516"/>
        <end position="576"/>
    </location>
</feature>
<feature type="compositionally biased region" description="Basic and acidic residues" evidence="1">
    <location>
        <begin position="56"/>
        <end position="66"/>
    </location>
</feature>
<dbReference type="Proteomes" id="UP000030693">
    <property type="component" value="Unassembled WGS sequence"/>
</dbReference>
<dbReference type="Gene3D" id="3.90.550.10">
    <property type="entry name" value="Spore Coat Polysaccharide Biosynthesis Protein SpsA, Chain A"/>
    <property type="match status" value="1"/>
</dbReference>
<evidence type="ECO:0000313" key="3">
    <source>
        <dbReference type="EMBL" id="KCV72796.1"/>
    </source>
</evidence>
<feature type="compositionally biased region" description="Basic residues" evidence="1">
    <location>
        <begin position="559"/>
        <end position="568"/>
    </location>
</feature>
<dbReference type="InterPro" id="IPR029044">
    <property type="entry name" value="Nucleotide-diphossugar_trans"/>
</dbReference>
<dbReference type="PANTHER" id="PTHR22916:SF3">
    <property type="entry name" value="UDP-GLCNAC:BETAGAL BETA-1,3-N-ACETYLGLUCOSAMINYLTRANSFERASE-LIKE PROTEIN 1"/>
    <property type="match status" value="1"/>
</dbReference>
<dbReference type="GO" id="GO:0016758">
    <property type="term" value="F:hexosyltransferase activity"/>
    <property type="evidence" value="ECO:0007669"/>
    <property type="project" value="UniProtKB-ARBA"/>
</dbReference>
<dbReference type="GeneID" id="20525100"/>
<reference evidence="3" key="1">
    <citation type="submission" date="2013-04" db="EMBL/GenBank/DDBJ databases">
        <title>The Genome Sequence of Fonticula alba ATCC 38817.</title>
        <authorList>
            <consortium name="The Broad Institute Genomics Platform"/>
            <person name="Russ C."/>
            <person name="Cuomo C."/>
            <person name="Burger G."/>
            <person name="Gray M.W."/>
            <person name="Holland P.W.H."/>
            <person name="King N."/>
            <person name="Lang F.B.F."/>
            <person name="Roger A.J."/>
            <person name="Ruiz-Trillo I."/>
            <person name="Brown M."/>
            <person name="Walker B."/>
            <person name="Young S."/>
            <person name="Zeng Q."/>
            <person name="Gargeya S."/>
            <person name="Fitzgerald M."/>
            <person name="Haas B."/>
            <person name="Abouelleil A."/>
            <person name="Allen A.W."/>
            <person name="Alvarado L."/>
            <person name="Arachchi H.M."/>
            <person name="Berlin A.M."/>
            <person name="Chapman S.B."/>
            <person name="Gainer-Dewar J."/>
            <person name="Goldberg J."/>
            <person name="Griggs A."/>
            <person name="Gujja S."/>
            <person name="Hansen M."/>
            <person name="Howarth C."/>
            <person name="Imamovic A."/>
            <person name="Ireland A."/>
            <person name="Larimer J."/>
            <person name="McCowan C."/>
            <person name="Murphy C."/>
            <person name="Pearson M."/>
            <person name="Poon T.W."/>
            <person name="Priest M."/>
            <person name="Roberts A."/>
            <person name="Saif S."/>
            <person name="Shea T."/>
            <person name="Sisk P."/>
            <person name="Sykes S."/>
            <person name="Wortman J."/>
            <person name="Nusbaum C."/>
            <person name="Birren B."/>
        </authorList>
    </citation>
    <scope>NUCLEOTIDE SEQUENCE [LARGE SCALE GENOMIC DNA]</scope>
    <source>
        <strain evidence="3">ATCC 38817</strain>
    </source>
</reference>
<dbReference type="AlphaFoldDB" id="A0A058ZFR8"/>
<dbReference type="STRING" id="691883.A0A058ZFR8"/>
<proteinExistence type="predicted"/>
<dbReference type="PANTHER" id="PTHR22916">
    <property type="entry name" value="GLYCOSYLTRANSFERASE"/>
    <property type="match status" value="1"/>
</dbReference>
<dbReference type="SUPFAM" id="SSF53448">
    <property type="entry name" value="Nucleotide-diphospho-sugar transferases"/>
    <property type="match status" value="1"/>
</dbReference>
<sequence>MTVLLDSPPVEGLPVPASITGELDREHFRQFIQQTPFDRAAVRASSGDADPDAPPTDDHTDILEDEPGHLDAQDFRQSVDDPAVVSVIVPVRNAASFLAEALESVLQQDYLGQVEVCLWDDSSTDDSLDIARSFVGRFHQRGYRMKIGRALAGAPARGCAATMNRAIARLATGWLVLFLDSDDIMHPARVTRQVALARRTGPRALLGSRFSRHPFGSTGRYTAWANGLSSASLYFGAMAECSIIKPTWALYRSRLRHVGLFNENAPVGIPEDLMWLYRHLHGSIASEPANFRCTDVDSAFRPDRCSAGALEPACACSLVAADDRATGPGLLCRDPAPLTLYRHHPGATSPSVLEPTLIRVRTQFLQSLVLHREAGTADPGADALWLALVNQYMSTLVPVPPRKDPSPAAVAAAGAYSPRHFDMALRAAREASAPTGPAVEAILRGHPSPLRVIIWGAGDVGKALWRELSQPMCHRIVGFADVKPSLLAVGRSDPAYGSLPVIHPLALKELLRDTTGALPGTGGHPEQVDEQTIKQASQQDAPGEQAAPSLVADMEQPPTKRRRLRPAKKSPPGIPPGSVDLVVLCVKRGLPGTGSLPSPGPTGPTSVDEIVQHLGLVEGKNLLYFVA</sequence>
<evidence type="ECO:0000256" key="1">
    <source>
        <dbReference type="SAM" id="MobiDB-lite"/>
    </source>
</evidence>
<dbReference type="OrthoDB" id="206708at2759"/>
<dbReference type="InterPro" id="IPR001173">
    <property type="entry name" value="Glyco_trans_2-like"/>
</dbReference>
<organism evidence="3">
    <name type="scientific">Fonticula alba</name>
    <name type="common">Slime mold</name>
    <dbReference type="NCBI Taxonomy" id="691883"/>
    <lineage>
        <taxon>Eukaryota</taxon>
        <taxon>Rotosphaerida</taxon>
        <taxon>Fonticulaceae</taxon>
        <taxon>Fonticula</taxon>
    </lineage>
</organism>
<name>A0A058ZFR8_FONAL</name>
<dbReference type="EMBL" id="KB932201">
    <property type="protein sequence ID" value="KCV72796.1"/>
    <property type="molecule type" value="Genomic_DNA"/>
</dbReference>
<evidence type="ECO:0000259" key="2">
    <source>
        <dbReference type="Pfam" id="PF00535"/>
    </source>
</evidence>
<gene>
    <name evidence="3" type="ORF">H696_00375</name>
</gene>